<name>A0AAV7YRN7_9EUKA</name>
<sequence length="637" mass="73292">MGLNKEKFVVAWSSNGQDGSSYGIFAQIFDSSDGTKVGKELQVNSYTNNNQMNPRMKAIGPNNEKFVITWESYGQDGTGNGVFAQNYKISENPEINEQIPQTQYFELKNYFNYQFSNESFLDPNEPNQSTVNLIYEAKLSNGNDLPNGLNFDSNKRQFSGSVSSEDSCLDWEIEIFALSQCDKEMSQTFNLSNSKPEINQQIPQDQYFSNTNEFNYEIPKDSFSDEQQYEYELTYEAKLSNGNDLPNGLEFDTNNKQFSGNVSIEDSCLDWEIEIFAFDYCDEYVSQTFNLLSSNEMPVIKNTIPDQVLSYGLDDYSDYQFQIPGDSFSDNEENELDLNYQAKLIVVNDDDRDEEEEQDLPEWLIFDENTRTFTINEDYQLTRNDMGNYTIKVIAIDYCNLNNSQDFNFEIQNDSPYLNKPINDIELNYDEDDEEDDDVSIFIFSEDTFIDPNNDQLSYTVYFNGIEDYLPCFIKFIETKRKFIFDVESAESGNHTIKIKASDDLLDTFDEFNLRVVKKSETDTDSDNDNDNNDDNDKNDDDNNNTDDKNNFSTGVIIGYSINGLIFVLIIISVIILFKKKNNLFSNSSRKKSDINIGIEENKSDDVIISGSHDIELNIPNNNSEQIDDDDDDDDEI</sequence>
<protein>
    <submittedName>
        <fullName evidence="4">Dystroglycan-related</fullName>
    </submittedName>
</protein>
<dbReference type="InterPro" id="IPR015919">
    <property type="entry name" value="Cadherin-like_sf"/>
</dbReference>
<dbReference type="SUPFAM" id="SSF49313">
    <property type="entry name" value="Cadherin-like"/>
    <property type="match status" value="3"/>
</dbReference>
<dbReference type="Pfam" id="PF05345">
    <property type="entry name" value="He_PIG"/>
    <property type="match status" value="1"/>
</dbReference>
<evidence type="ECO:0000259" key="3">
    <source>
        <dbReference type="SMART" id="SM00736"/>
    </source>
</evidence>
<dbReference type="Gene3D" id="2.60.40.10">
    <property type="entry name" value="Immunoglobulins"/>
    <property type="match status" value="4"/>
</dbReference>
<gene>
    <name evidence="4" type="ORF">M0812_20393</name>
</gene>
<keyword evidence="2" id="KW-0472">Membrane</keyword>
<dbReference type="InterPro" id="IPR006644">
    <property type="entry name" value="Cadg"/>
</dbReference>
<dbReference type="Proteomes" id="UP001146793">
    <property type="component" value="Unassembled WGS sequence"/>
</dbReference>
<feature type="compositionally biased region" description="Acidic residues" evidence="1">
    <location>
        <begin position="523"/>
        <end position="545"/>
    </location>
</feature>
<dbReference type="EMBL" id="JANTQA010000047">
    <property type="protein sequence ID" value="KAJ3431481.1"/>
    <property type="molecule type" value="Genomic_DNA"/>
</dbReference>
<organism evidence="4 5">
    <name type="scientific">Anaeramoeba flamelloides</name>
    <dbReference type="NCBI Taxonomy" id="1746091"/>
    <lineage>
        <taxon>Eukaryota</taxon>
        <taxon>Metamonada</taxon>
        <taxon>Anaeramoebidae</taxon>
        <taxon>Anaeramoeba</taxon>
    </lineage>
</organism>
<dbReference type="AlphaFoldDB" id="A0AAV7YRN7"/>
<evidence type="ECO:0000313" key="5">
    <source>
        <dbReference type="Proteomes" id="UP001146793"/>
    </source>
</evidence>
<keyword evidence="2" id="KW-0812">Transmembrane</keyword>
<feature type="region of interest" description="Disordered" evidence="1">
    <location>
        <begin position="520"/>
        <end position="548"/>
    </location>
</feature>
<dbReference type="GO" id="GO:0016020">
    <property type="term" value="C:membrane"/>
    <property type="evidence" value="ECO:0007669"/>
    <property type="project" value="InterPro"/>
</dbReference>
<keyword evidence="2" id="KW-1133">Transmembrane helix</keyword>
<evidence type="ECO:0000313" key="4">
    <source>
        <dbReference type="EMBL" id="KAJ3431481.1"/>
    </source>
</evidence>
<feature type="domain" description="Dystroglycan-type cadherin-like" evidence="3">
    <location>
        <begin position="197"/>
        <end position="298"/>
    </location>
</feature>
<proteinExistence type="predicted"/>
<feature type="transmembrane region" description="Helical" evidence="2">
    <location>
        <begin position="557"/>
        <end position="578"/>
    </location>
</feature>
<feature type="domain" description="Dystroglycan-type cadherin-like" evidence="3">
    <location>
        <begin position="299"/>
        <end position="418"/>
    </location>
</feature>
<feature type="compositionally biased region" description="Acidic residues" evidence="1">
    <location>
        <begin position="626"/>
        <end position="637"/>
    </location>
</feature>
<evidence type="ECO:0000256" key="2">
    <source>
        <dbReference type="SAM" id="Phobius"/>
    </source>
</evidence>
<accession>A0AAV7YRN7</accession>
<reference evidence="4" key="1">
    <citation type="submission" date="2022-08" db="EMBL/GenBank/DDBJ databases">
        <title>Novel sulphate-reducing endosymbionts in the free-living metamonad Anaeramoeba.</title>
        <authorList>
            <person name="Jerlstrom-Hultqvist J."/>
            <person name="Cepicka I."/>
            <person name="Gallot-Lavallee L."/>
            <person name="Salas-Leiva D."/>
            <person name="Curtis B.A."/>
            <person name="Zahonova K."/>
            <person name="Pipaliya S."/>
            <person name="Dacks J."/>
            <person name="Roger A.J."/>
        </authorList>
    </citation>
    <scope>NUCLEOTIDE SEQUENCE</scope>
    <source>
        <strain evidence="4">Busselton2</strain>
    </source>
</reference>
<comment type="caution">
    <text evidence="4">The sequence shown here is derived from an EMBL/GenBank/DDBJ whole genome shotgun (WGS) entry which is preliminary data.</text>
</comment>
<dbReference type="SMART" id="SM00736">
    <property type="entry name" value="CADG"/>
    <property type="match status" value="3"/>
</dbReference>
<evidence type="ECO:0000256" key="1">
    <source>
        <dbReference type="SAM" id="MobiDB-lite"/>
    </source>
</evidence>
<dbReference type="InterPro" id="IPR013783">
    <property type="entry name" value="Ig-like_fold"/>
</dbReference>
<dbReference type="GO" id="GO:0005509">
    <property type="term" value="F:calcium ion binding"/>
    <property type="evidence" value="ECO:0007669"/>
    <property type="project" value="InterPro"/>
</dbReference>
<feature type="region of interest" description="Disordered" evidence="1">
    <location>
        <begin position="617"/>
        <end position="637"/>
    </location>
</feature>
<feature type="domain" description="Dystroglycan-type cadherin-like" evidence="3">
    <location>
        <begin position="94"/>
        <end position="196"/>
    </location>
</feature>